<dbReference type="PANTHER" id="PTHR48098">
    <property type="entry name" value="ENTEROCHELIN ESTERASE-RELATED"/>
    <property type="match status" value="1"/>
</dbReference>
<organism evidence="10 11">
    <name type="scientific">Actinomadura viridis</name>
    <dbReference type="NCBI Taxonomy" id="58110"/>
    <lineage>
        <taxon>Bacteria</taxon>
        <taxon>Bacillati</taxon>
        <taxon>Actinomycetota</taxon>
        <taxon>Actinomycetes</taxon>
        <taxon>Streptosporangiales</taxon>
        <taxon>Thermomonosporaceae</taxon>
        <taxon>Actinomadura</taxon>
    </lineage>
</organism>
<dbReference type="InterPro" id="IPR000801">
    <property type="entry name" value="Esterase-like"/>
</dbReference>
<name>A0A931DMA0_9ACTN</name>
<dbReference type="RefSeq" id="WP_197013041.1">
    <property type="nucleotide sequence ID" value="NZ_BAABES010000011.1"/>
</dbReference>
<protein>
    <recommendedName>
        <fullName evidence="7">Acyl-CoA:diacylglycerol acyltransferase</fullName>
        <ecNumber evidence="3">2.3.1.122</ecNumber>
        <ecNumber evidence="4">2.3.1.20</ecNumber>
    </recommendedName>
</protein>
<feature type="signal peptide" evidence="9">
    <location>
        <begin position="1"/>
        <end position="30"/>
    </location>
</feature>
<keyword evidence="9" id="KW-0732">Signal</keyword>
<dbReference type="Gene3D" id="3.40.50.1820">
    <property type="entry name" value="alpha/beta hydrolase"/>
    <property type="match status" value="1"/>
</dbReference>
<dbReference type="InterPro" id="IPR006311">
    <property type="entry name" value="TAT_signal"/>
</dbReference>
<dbReference type="InterPro" id="IPR050583">
    <property type="entry name" value="Mycobacterial_A85_antigen"/>
</dbReference>
<keyword evidence="6" id="KW-0012">Acyltransferase</keyword>
<evidence type="ECO:0000256" key="4">
    <source>
        <dbReference type="ARBA" id="ARBA00013244"/>
    </source>
</evidence>
<dbReference type="GO" id="GO:0004144">
    <property type="term" value="F:diacylglycerol O-acyltransferase activity"/>
    <property type="evidence" value="ECO:0007669"/>
    <property type="project" value="UniProtKB-EC"/>
</dbReference>
<sequence length="332" mass="35602">MRSRSRAGLLLALAALAAGATAVPAGTAHAAPFKAADTGARIVAETRVGPNEVDITIDSPSLGTSVKTRVLLPEDWQAGTGATWPVLYAYHGGRDDYTSWARNTDIEAWAAEYNAIVVMPEAADGAYTDWYNYGFGGRPKWETFHTQEVVQLIERNYHASGVRAAIGDSAGGQGAITYAARHPGMFAHVASLSGVLWLRAPGMPSLIMLTNTINGQDPMAIYGVPVLHDANWRLRDPLELAGGLRGTKVFFSSGTTGQPGPGDPDAPPWDIGLIGEQAVGQTNVAFRDRLDRLGIPYTADLYGDGRHNWPAWIRVATRIWPDLMASIGARQI</sequence>
<proteinExistence type="inferred from homology"/>
<keyword evidence="5" id="KW-0808">Transferase</keyword>
<feature type="chain" id="PRO_5037618948" description="Acyl-CoA:diacylglycerol acyltransferase" evidence="9">
    <location>
        <begin position="31"/>
        <end position="332"/>
    </location>
</feature>
<evidence type="ECO:0000256" key="6">
    <source>
        <dbReference type="ARBA" id="ARBA00023315"/>
    </source>
</evidence>
<keyword evidence="10" id="KW-0378">Hydrolase</keyword>
<dbReference type="InterPro" id="IPR029058">
    <property type="entry name" value="AB_hydrolase_fold"/>
</dbReference>
<dbReference type="Pfam" id="PF00756">
    <property type="entry name" value="Esterase"/>
    <property type="match status" value="1"/>
</dbReference>
<keyword evidence="11" id="KW-1185">Reference proteome</keyword>
<gene>
    <name evidence="10" type="ORF">IW256_004710</name>
</gene>
<comment type="catalytic activity">
    <reaction evidence="8">
        <text>an acyl-CoA + a 1,2-diacyl-sn-glycerol = a triacyl-sn-glycerol + CoA</text>
        <dbReference type="Rhea" id="RHEA:10868"/>
        <dbReference type="ChEBI" id="CHEBI:17815"/>
        <dbReference type="ChEBI" id="CHEBI:57287"/>
        <dbReference type="ChEBI" id="CHEBI:58342"/>
        <dbReference type="ChEBI" id="CHEBI:64615"/>
        <dbReference type="EC" id="2.3.1.20"/>
    </reaction>
</comment>
<comment type="catalytic activity">
    <reaction evidence="1">
        <text>2 alpha,alpha'-trehalose 6-mycolate = alpha,alpha'-trehalose 6,6'-bismycolate + alpha,alpha-trehalose</text>
        <dbReference type="Rhea" id="RHEA:23472"/>
        <dbReference type="ChEBI" id="CHEBI:16551"/>
        <dbReference type="ChEBI" id="CHEBI:18195"/>
        <dbReference type="ChEBI" id="CHEBI:18234"/>
        <dbReference type="EC" id="2.3.1.122"/>
    </reaction>
</comment>
<dbReference type="GO" id="GO:0016787">
    <property type="term" value="F:hydrolase activity"/>
    <property type="evidence" value="ECO:0007669"/>
    <property type="project" value="UniProtKB-KW"/>
</dbReference>
<dbReference type="EMBL" id="JADOUA010000001">
    <property type="protein sequence ID" value="MBG6090597.1"/>
    <property type="molecule type" value="Genomic_DNA"/>
</dbReference>
<comment type="similarity">
    <text evidence="2">Belongs to the mycobacterial A85 antigen family.</text>
</comment>
<evidence type="ECO:0000256" key="5">
    <source>
        <dbReference type="ARBA" id="ARBA00022679"/>
    </source>
</evidence>
<evidence type="ECO:0000313" key="10">
    <source>
        <dbReference type="EMBL" id="MBG6090597.1"/>
    </source>
</evidence>
<dbReference type="Proteomes" id="UP000614047">
    <property type="component" value="Unassembled WGS sequence"/>
</dbReference>
<evidence type="ECO:0000256" key="3">
    <source>
        <dbReference type="ARBA" id="ARBA00012820"/>
    </source>
</evidence>
<dbReference type="GO" id="GO:0050348">
    <property type="term" value="F:trehalose O-mycolyltransferase activity"/>
    <property type="evidence" value="ECO:0007669"/>
    <property type="project" value="UniProtKB-EC"/>
</dbReference>
<evidence type="ECO:0000256" key="7">
    <source>
        <dbReference type="ARBA" id="ARBA00032572"/>
    </source>
</evidence>
<evidence type="ECO:0000256" key="8">
    <source>
        <dbReference type="ARBA" id="ARBA00048109"/>
    </source>
</evidence>
<dbReference type="EC" id="2.3.1.122" evidence="3"/>
<accession>A0A931DMA0</accession>
<dbReference type="EC" id="2.3.1.20" evidence="4"/>
<dbReference type="AlphaFoldDB" id="A0A931DMA0"/>
<dbReference type="PANTHER" id="PTHR48098:SF1">
    <property type="entry name" value="DIACYLGLYCEROL ACYLTRANSFERASE_MYCOLYLTRANSFERASE AG85A"/>
    <property type="match status" value="1"/>
</dbReference>
<comment type="caution">
    <text evidence="10">The sequence shown here is derived from an EMBL/GenBank/DDBJ whole genome shotgun (WGS) entry which is preliminary data.</text>
</comment>
<evidence type="ECO:0000256" key="1">
    <source>
        <dbReference type="ARBA" id="ARBA00000697"/>
    </source>
</evidence>
<evidence type="ECO:0000256" key="2">
    <source>
        <dbReference type="ARBA" id="ARBA00005874"/>
    </source>
</evidence>
<evidence type="ECO:0000313" key="11">
    <source>
        <dbReference type="Proteomes" id="UP000614047"/>
    </source>
</evidence>
<dbReference type="SUPFAM" id="SSF53474">
    <property type="entry name" value="alpha/beta-Hydrolases"/>
    <property type="match status" value="1"/>
</dbReference>
<dbReference type="PROSITE" id="PS51318">
    <property type="entry name" value="TAT"/>
    <property type="match status" value="1"/>
</dbReference>
<reference evidence="10" key="1">
    <citation type="submission" date="2020-11" db="EMBL/GenBank/DDBJ databases">
        <title>Sequencing the genomes of 1000 actinobacteria strains.</title>
        <authorList>
            <person name="Klenk H.-P."/>
        </authorList>
    </citation>
    <scope>NUCLEOTIDE SEQUENCE</scope>
    <source>
        <strain evidence="10">DSM 43175</strain>
    </source>
</reference>
<evidence type="ECO:0000256" key="9">
    <source>
        <dbReference type="SAM" id="SignalP"/>
    </source>
</evidence>